<evidence type="ECO:0000256" key="1">
    <source>
        <dbReference type="SAM" id="Phobius"/>
    </source>
</evidence>
<keyword evidence="1" id="KW-0812">Transmembrane</keyword>
<protein>
    <recommendedName>
        <fullName evidence="4">Fucose-specific lectin</fullName>
    </recommendedName>
</protein>
<dbReference type="OrthoDB" id="406838at2759"/>
<dbReference type="Gene3D" id="2.120.10.70">
    <property type="entry name" value="Fucose-specific lectin"/>
    <property type="match status" value="1"/>
</dbReference>
<gene>
    <name evidence="2" type="ORF">K505DRAFT_419881</name>
</gene>
<feature type="transmembrane region" description="Helical" evidence="1">
    <location>
        <begin position="44"/>
        <end position="65"/>
    </location>
</feature>
<organism evidence="2 3">
    <name type="scientific">Melanomma pulvis-pyrius CBS 109.77</name>
    <dbReference type="NCBI Taxonomy" id="1314802"/>
    <lineage>
        <taxon>Eukaryota</taxon>
        <taxon>Fungi</taxon>
        <taxon>Dikarya</taxon>
        <taxon>Ascomycota</taxon>
        <taxon>Pezizomycotina</taxon>
        <taxon>Dothideomycetes</taxon>
        <taxon>Pleosporomycetidae</taxon>
        <taxon>Pleosporales</taxon>
        <taxon>Melanommataceae</taxon>
        <taxon>Melanomma</taxon>
    </lineage>
</organism>
<accession>A0A6A6X1J9</accession>
<evidence type="ECO:0000313" key="2">
    <source>
        <dbReference type="EMBL" id="KAF2790370.1"/>
    </source>
</evidence>
<evidence type="ECO:0008006" key="4">
    <source>
        <dbReference type="Google" id="ProtNLM"/>
    </source>
</evidence>
<dbReference type="Proteomes" id="UP000799757">
    <property type="component" value="Unassembled WGS sequence"/>
</dbReference>
<dbReference type="AlphaFoldDB" id="A0A6A6X1J9"/>
<dbReference type="SUPFAM" id="SSF89372">
    <property type="entry name" value="Fucose-specific lectin"/>
    <property type="match status" value="1"/>
</dbReference>
<sequence>MEAQKHTASTQTLPPTYDDAVRNANPAVESPILARQTWWRKKQFIIALVALLCLIIFGVVFGVVYGTKRASSKDSINLSPSEEPVTQIGSSTISAAVSVRTASTAVSTLIPSPSPSKLPLLQPKSKVPLDISGAAGSSSTLVVWDLRSDGKLWAKEYGAGWQEYTTRRFLVAPVAIRTTDESIQMAFSVDAYTGHIVYMTFIEGHWDYENWNELDGPLKFLTRPTVVARSTGNIDVFNIDSEGKAFTVSYDRGSWGTWTELGSGFVGDLSATSWGEDRIDVFGKYHDNDHVLHKWWTSADGWSSEFEDIGFAFGEVHEDDLDIGSPLSISYISRTGSTIIDVFLCGQSTYHKLYTDGVWTDWAIMWASHEGYEFSDTQSLVLGIVSYTPSFDLPIGHLISRGTDDCIHYTTFNGTSWNFWDFLWCLEDRTSGEWPTRFLPTAAVRRGTGRVADFLARDLNGDVLLYEAPGPEHGPDERPWSNGDWEVLGHGG</sequence>
<evidence type="ECO:0000313" key="3">
    <source>
        <dbReference type="Proteomes" id="UP000799757"/>
    </source>
</evidence>
<name>A0A6A6X1J9_9PLEO</name>
<reference evidence="2" key="1">
    <citation type="journal article" date="2020" name="Stud. Mycol.">
        <title>101 Dothideomycetes genomes: a test case for predicting lifestyles and emergence of pathogens.</title>
        <authorList>
            <person name="Haridas S."/>
            <person name="Albert R."/>
            <person name="Binder M."/>
            <person name="Bloem J."/>
            <person name="Labutti K."/>
            <person name="Salamov A."/>
            <person name="Andreopoulos B."/>
            <person name="Baker S."/>
            <person name="Barry K."/>
            <person name="Bills G."/>
            <person name="Bluhm B."/>
            <person name="Cannon C."/>
            <person name="Castanera R."/>
            <person name="Culley D."/>
            <person name="Daum C."/>
            <person name="Ezra D."/>
            <person name="Gonzalez J."/>
            <person name="Henrissat B."/>
            <person name="Kuo A."/>
            <person name="Liang C."/>
            <person name="Lipzen A."/>
            <person name="Lutzoni F."/>
            <person name="Magnuson J."/>
            <person name="Mondo S."/>
            <person name="Nolan M."/>
            <person name="Ohm R."/>
            <person name="Pangilinan J."/>
            <person name="Park H.-J."/>
            <person name="Ramirez L."/>
            <person name="Alfaro M."/>
            <person name="Sun H."/>
            <person name="Tritt A."/>
            <person name="Yoshinaga Y."/>
            <person name="Zwiers L.-H."/>
            <person name="Turgeon B."/>
            <person name="Goodwin S."/>
            <person name="Spatafora J."/>
            <person name="Crous P."/>
            <person name="Grigoriev I."/>
        </authorList>
    </citation>
    <scope>NUCLEOTIDE SEQUENCE</scope>
    <source>
        <strain evidence="2">CBS 109.77</strain>
    </source>
</reference>
<proteinExistence type="predicted"/>
<dbReference type="EMBL" id="MU002078">
    <property type="protein sequence ID" value="KAF2790370.1"/>
    <property type="molecule type" value="Genomic_DNA"/>
</dbReference>
<keyword evidence="1" id="KW-1133">Transmembrane helix</keyword>
<keyword evidence="3" id="KW-1185">Reference proteome</keyword>
<keyword evidence="1" id="KW-0472">Membrane</keyword>